<dbReference type="EMBL" id="CADCUO010000018">
    <property type="protein sequence ID" value="CAA9373361.1"/>
    <property type="molecule type" value="Genomic_DNA"/>
</dbReference>
<dbReference type="AlphaFoldDB" id="A0A6J4N2R4"/>
<sequence length="75" mass="8392">MKHREEHWPTAPRLASSRWCRTCSEDLEGDNAVKPGEVVSHHAQTAERCRALRCHVVPSYRAKPEMEALLAVAAG</sequence>
<organism evidence="1">
    <name type="scientific">uncultured Propionibacteriaceae bacterium</name>
    <dbReference type="NCBI Taxonomy" id="257457"/>
    <lineage>
        <taxon>Bacteria</taxon>
        <taxon>Bacillati</taxon>
        <taxon>Actinomycetota</taxon>
        <taxon>Actinomycetes</taxon>
        <taxon>Propionibacteriales</taxon>
        <taxon>Propionibacteriaceae</taxon>
        <taxon>environmental samples</taxon>
    </lineage>
</organism>
<protein>
    <submittedName>
        <fullName evidence="1">Uncharacterized protein</fullName>
    </submittedName>
</protein>
<proteinExistence type="predicted"/>
<reference evidence="1" key="1">
    <citation type="submission" date="2020-02" db="EMBL/GenBank/DDBJ databases">
        <authorList>
            <person name="Meier V. D."/>
        </authorList>
    </citation>
    <scope>NUCLEOTIDE SEQUENCE</scope>
    <source>
        <strain evidence="1">AVDCRST_MAG75</strain>
    </source>
</reference>
<gene>
    <name evidence="1" type="ORF">AVDCRST_MAG75-288</name>
</gene>
<accession>A0A6J4N2R4</accession>
<name>A0A6J4N2R4_9ACTN</name>
<evidence type="ECO:0000313" key="1">
    <source>
        <dbReference type="EMBL" id="CAA9373361.1"/>
    </source>
</evidence>